<keyword evidence="2" id="KW-1185">Reference proteome</keyword>
<dbReference type="InterPro" id="IPR050600">
    <property type="entry name" value="SETD3_SETD6_MTase"/>
</dbReference>
<dbReference type="EMBL" id="BLLF01001431">
    <property type="protein sequence ID" value="GFH19252.1"/>
    <property type="molecule type" value="Genomic_DNA"/>
</dbReference>
<sequence length="112" mass="12177">MPPPNGSGECLHILAASPLAAGQEVFNTYGELGNAELVAKYGFCLDSNPFSEVQLDKAVVLAAVQEVLLSSLVSARARLKVIKRLAARRRLMEETSQSFVKQPGQWHLPCLQ</sequence>
<evidence type="ECO:0008006" key="3">
    <source>
        <dbReference type="Google" id="ProtNLM"/>
    </source>
</evidence>
<dbReference type="GO" id="GO:0016279">
    <property type="term" value="F:protein-lysine N-methyltransferase activity"/>
    <property type="evidence" value="ECO:0007669"/>
    <property type="project" value="TreeGrafter"/>
</dbReference>
<protein>
    <recommendedName>
        <fullName evidence="3">SET domain-containing protein</fullName>
    </recommendedName>
</protein>
<accession>A0A699ZTE2</accession>
<proteinExistence type="predicted"/>
<organism evidence="1 2">
    <name type="scientific">Haematococcus lacustris</name>
    <name type="common">Green alga</name>
    <name type="synonym">Haematococcus pluvialis</name>
    <dbReference type="NCBI Taxonomy" id="44745"/>
    <lineage>
        <taxon>Eukaryota</taxon>
        <taxon>Viridiplantae</taxon>
        <taxon>Chlorophyta</taxon>
        <taxon>core chlorophytes</taxon>
        <taxon>Chlorophyceae</taxon>
        <taxon>CS clade</taxon>
        <taxon>Chlamydomonadales</taxon>
        <taxon>Haematococcaceae</taxon>
        <taxon>Haematococcus</taxon>
    </lineage>
</organism>
<comment type="caution">
    <text evidence="1">The sequence shown here is derived from an EMBL/GenBank/DDBJ whole genome shotgun (WGS) entry which is preliminary data.</text>
</comment>
<evidence type="ECO:0000313" key="2">
    <source>
        <dbReference type="Proteomes" id="UP000485058"/>
    </source>
</evidence>
<name>A0A699ZTE2_HAELA</name>
<reference evidence="1 2" key="1">
    <citation type="submission" date="2020-02" db="EMBL/GenBank/DDBJ databases">
        <title>Draft genome sequence of Haematococcus lacustris strain NIES-144.</title>
        <authorList>
            <person name="Morimoto D."/>
            <person name="Nakagawa S."/>
            <person name="Yoshida T."/>
            <person name="Sawayama S."/>
        </authorList>
    </citation>
    <scope>NUCLEOTIDE SEQUENCE [LARGE SCALE GENOMIC DNA]</scope>
    <source>
        <strain evidence="1 2">NIES-144</strain>
    </source>
</reference>
<dbReference type="AlphaFoldDB" id="A0A699ZTE2"/>
<dbReference type="Proteomes" id="UP000485058">
    <property type="component" value="Unassembled WGS sequence"/>
</dbReference>
<gene>
    <name evidence="1" type="ORF">HaLaN_16170</name>
</gene>
<dbReference type="PANTHER" id="PTHR13271">
    <property type="entry name" value="UNCHARACTERIZED PUTATIVE METHYLTRANSFERASE"/>
    <property type="match status" value="1"/>
</dbReference>
<dbReference type="Gene3D" id="3.90.1410.10">
    <property type="entry name" value="set domain protein methyltransferase, domain 1"/>
    <property type="match status" value="1"/>
</dbReference>
<evidence type="ECO:0000313" key="1">
    <source>
        <dbReference type="EMBL" id="GFH19252.1"/>
    </source>
</evidence>
<dbReference type="InterPro" id="IPR046341">
    <property type="entry name" value="SET_dom_sf"/>
</dbReference>
<dbReference type="SUPFAM" id="SSF82199">
    <property type="entry name" value="SET domain"/>
    <property type="match status" value="1"/>
</dbReference>
<dbReference type="PANTHER" id="PTHR13271:SF145">
    <property type="entry name" value="SET DOMAIN-CONTAINING PROTEIN"/>
    <property type="match status" value="1"/>
</dbReference>